<dbReference type="InterPro" id="IPR017938">
    <property type="entry name" value="Riboflavin_synthase-like_b-brl"/>
</dbReference>
<dbReference type="Proteomes" id="UP001214666">
    <property type="component" value="Chromosome"/>
</dbReference>
<dbReference type="PANTHER" id="PTHR47354:SF7">
    <property type="entry name" value="NAD(P)H-FLAVIN REDUCTASE"/>
    <property type="match status" value="1"/>
</dbReference>
<dbReference type="Pfam" id="PF00175">
    <property type="entry name" value="NAD_binding_1"/>
    <property type="match status" value="1"/>
</dbReference>
<accession>A0A081UXG1</accession>
<dbReference type="EMBL" id="CP118942">
    <property type="protein sequence ID" value="WEE26356.1"/>
    <property type="molecule type" value="Genomic_DNA"/>
</dbReference>
<gene>
    <name evidence="6" type="primary">fre</name>
    <name evidence="5" type="ORF">JAJ28_004173</name>
    <name evidence="6" type="ORF">PY771_22590</name>
</gene>
<name>A0A081UXG1_AERHY</name>
<dbReference type="InterPro" id="IPR050415">
    <property type="entry name" value="MRET"/>
</dbReference>
<dbReference type="PROSITE" id="PS51384">
    <property type="entry name" value="FAD_FR"/>
    <property type="match status" value="1"/>
</dbReference>
<dbReference type="InterPro" id="IPR001433">
    <property type="entry name" value="OxRdtase_FAD/NAD-bd"/>
</dbReference>
<organism evidence="5 7">
    <name type="scientific">Aeromonas hydrophila</name>
    <dbReference type="NCBI Taxonomy" id="644"/>
    <lineage>
        <taxon>Bacteria</taxon>
        <taxon>Pseudomonadati</taxon>
        <taxon>Pseudomonadota</taxon>
        <taxon>Gammaproteobacteria</taxon>
        <taxon>Aeromonadales</taxon>
        <taxon>Aeromonadaceae</taxon>
        <taxon>Aeromonas</taxon>
    </lineage>
</organism>
<dbReference type="Proteomes" id="UP000859505">
    <property type="component" value="Unassembled WGS sequence"/>
</dbReference>
<dbReference type="InterPro" id="IPR017927">
    <property type="entry name" value="FAD-bd_FR_type"/>
</dbReference>
<dbReference type="GO" id="GO:0008218">
    <property type="term" value="P:bioluminescence"/>
    <property type="evidence" value="ECO:0007669"/>
    <property type="project" value="UniProtKB-KW"/>
</dbReference>
<dbReference type="EC" id="1.5.1.41" evidence="5"/>
<evidence type="ECO:0000256" key="1">
    <source>
        <dbReference type="ARBA" id="ARBA00023002"/>
    </source>
</evidence>
<dbReference type="EMBL" id="DACTUL010000050">
    <property type="protein sequence ID" value="HAT6346364.1"/>
    <property type="molecule type" value="Genomic_DNA"/>
</dbReference>
<dbReference type="RefSeq" id="WP_016348960.1">
    <property type="nucleotide sequence ID" value="NZ_AP019193.1"/>
</dbReference>
<evidence type="ECO:0000256" key="3">
    <source>
        <dbReference type="ARBA" id="ARBA00038177"/>
    </source>
</evidence>
<keyword evidence="1 5" id="KW-0560">Oxidoreductase</keyword>
<evidence type="ECO:0000313" key="6">
    <source>
        <dbReference type="EMBL" id="WEE26356.1"/>
    </source>
</evidence>
<dbReference type="eggNOG" id="COG0543">
    <property type="taxonomic scope" value="Bacteria"/>
</dbReference>
<dbReference type="NCBIfam" id="NF005963">
    <property type="entry name" value="PRK08051.1"/>
    <property type="match status" value="1"/>
</dbReference>
<dbReference type="Gene3D" id="2.40.30.10">
    <property type="entry name" value="Translation factors"/>
    <property type="match status" value="1"/>
</dbReference>
<dbReference type="PANTHER" id="PTHR47354">
    <property type="entry name" value="NADH OXIDOREDUCTASE HCR"/>
    <property type="match status" value="1"/>
</dbReference>
<reference evidence="5" key="1">
    <citation type="journal article" date="2018" name="Genome Biol.">
        <title>SKESA: strategic k-mer extension for scrupulous assemblies.</title>
        <authorList>
            <person name="Souvorov A."/>
            <person name="Agarwala R."/>
            <person name="Lipman D.J."/>
        </authorList>
    </citation>
    <scope>NUCLEOTIDE SEQUENCE</scope>
    <source>
        <strain evidence="5">OLC2673_Aeromonas</strain>
    </source>
</reference>
<feature type="domain" description="FAD-binding FR-type" evidence="4">
    <location>
        <begin position="1"/>
        <end position="99"/>
    </location>
</feature>
<reference evidence="5" key="2">
    <citation type="submission" date="2020-01" db="EMBL/GenBank/DDBJ databases">
        <authorList>
            <consortium name="NCBI Pathogen Detection Project"/>
        </authorList>
    </citation>
    <scope>NUCLEOTIDE SEQUENCE</scope>
    <source>
        <strain evidence="5">OLC2673_Aeromonas</strain>
    </source>
</reference>
<keyword evidence="2" id="KW-0455">Luminescence</keyword>
<dbReference type="CDD" id="cd06189">
    <property type="entry name" value="flavin_oxioreductase"/>
    <property type="match status" value="1"/>
</dbReference>
<protein>
    <submittedName>
        <fullName evidence="5">NAD(P)H-flavin reductase</fullName>
        <ecNumber evidence="5">1.5.1.41</ecNumber>
    </submittedName>
</protein>
<reference evidence="6" key="3">
    <citation type="submission" date="2023-02" db="EMBL/GenBank/DDBJ databases">
        <title>The sequence of Aeromonas hydrophila K533.</title>
        <authorList>
            <person name="Luo X."/>
        </authorList>
    </citation>
    <scope>NUCLEOTIDE SEQUENCE</scope>
    <source>
        <strain evidence="6">K533</strain>
    </source>
</reference>
<comment type="similarity">
    <text evidence="3">Belongs to the Fre/LuxG FAD/NAD(P) flavoprotein oxidoreductase family.</text>
</comment>
<dbReference type="Gene3D" id="3.40.50.80">
    <property type="entry name" value="Nucleotide-binding domain of ferredoxin-NADP reductase (FNR) module"/>
    <property type="match status" value="1"/>
</dbReference>
<dbReference type="GO" id="GO:0052875">
    <property type="term" value="F:riboflavin reductase [NAD(P)H] activity"/>
    <property type="evidence" value="ECO:0007669"/>
    <property type="project" value="UniProtKB-EC"/>
</dbReference>
<evidence type="ECO:0000313" key="7">
    <source>
        <dbReference type="Proteomes" id="UP000859505"/>
    </source>
</evidence>
<dbReference type="KEGG" id="aaj:BOQ57_00350"/>
<sequence length="232" mass="26607">MQRIKCRVEELREYVDTIWHVALTPLQEVSFKPGQYLLVVMSDSDKRPFSIANSPTRPGMLELQIGATPENAYAGQVLARMREQGEIEIELAAGKAFLREESPRPLILMAGGTGFSYARSILEYLIDTGSKRPVFFYWGVRQAHWLYEQEQMQQWERDYAPLTFIPVVQEPEADWTGKTGLVHKAIMDDFVSLHDYDIYVAGRFEMAGAAREEFKILGAEPERIFGDAYEFI</sequence>
<dbReference type="AlphaFoldDB" id="A0A081UXG1"/>
<dbReference type="PRINTS" id="PR00410">
    <property type="entry name" value="PHEHYDRXLASE"/>
</dbReference>
<dbReference type="SUPFAM" id="SSF52343">
    <property type="entry name" value="Ferredoxin reductase-like, C-terminal NADP-linked domain"/>
    <property type="match status" value="1"/>
</dbReference>
<evidence type="ECO:0000256" key="2">
    <source>
        <dbReference type="ARBA" id="ARBA00023223"/>
    </source>
</evidence>
<dbReference type="InterPro" id="IPR039261">
    <property type="entry name" value="FNR_nucleotide-bd"/>
</dbReference>
<proteinExistence type="inferred from homology"/>
<dbReference type="KEGG" id="ahh:RY45_00785"/>
<evidence type="ECO:0000259" key="4">
    <source>
        <dbReference type="PROSITE" id="PS51384"/>
    </source>
</evidence>
<dbReference type="SUPFAM" id="SSF63380">
    <property type="entry name" value="Riboflavin synthase domain-like"/>
    <property type="match status" value="1"/>
</dbReference>
<evidence type="ECO:0000313" key="5">
    <source>
        <dbReference type="EMBL" id="HAT6346364.1"/>
    </source>
</evidence>